<feature type="compositionally biased region" description="Basic and acidic residues" evidence="1">
    <location>
        <begin position="174"/>
        <end position="187"/>
    </location>
</feature>
<protein>
    <recommendedName>
        <fullName evidence="5">Secreted protein</fullName>
    </recommendedName>
</protein>
<dbReference type="AlphaFoldDB" id="A0A427A4S9"/>
<feature type="region of interest" description="Disordered" evidence="1">
    <location>
        <begin position="74"/>
        <end position="93"/>
    </location>
</feature>
<proteinExistence type="predicted"/>
<evidence type="ECO:0000313" key="3">
    <source>
        <dbReference type="EMBL" id="RRT71247.1"/>
    </source>
</evidence>
<dbReference type="EMBL" id="AMZH03003761">
    <property type="protein sequence ID" value="RRT71247.1"/>
    <property type="molecule type" value="Genomic_DNA"/>
</dbReference>
<feature type="region of interest" description="Disordered" evidence="1">
    <location>
        <begin position="273"/>
        <end position="306"/>
    </location>
</feature>
<evidence type="ECO:0008006" key="5">
    <source>
        <dbReference type="Google" id="ProtNLM"/>
    </source>
</evidence>
<gene>
    <name evidence="3" type="ORF">B296_00009127</name>
</gene>
<comment type="caution">
    <text evidence="3">The sequence shown here is derived from an EMBL/GenBank/DDBJ whole genome shotgun (WGS) entry which is preliminary data.</text>
</comment>
<evidence type="ECO:0000256" key="1">
    <source>
        <dbReference type="SAM" id="MobiDB-lite"/>
    </source>
</evidence>
<feature type="signal peptide" evidence="2">
    <location>
        <begin position="1"/>
        <end position="21"/>
    </location>
</feature>
<feature type="region of interest" description="Disordered" evidence="1">
    <location>
        <begin position="174"/>
        <end position="249"/>
    </location>
</feature>
<reference evidence="3 4" key="1">
    <citation type="journal article" date="2014" name="Agronomy (Basel)">
        <title>A Draft Genome Sequence for Ensete ventricosum, the Drought-Tolerant Tree Against Hunger.</title>
        <authorList>
            <person name="Harrison J."/>
            <person name="Moore K.A."/>
            <person name="Paszkiewicz K."/>
            <person name="Jones T."/>
            <person name="Grant M."/>
            <person name="Ambacheew D."/>
            <person name="Muzemil S."/>
            <person name="Studholme D.J."/>
        </authorList>
    </citation>
    <scope>NUCLEOTIDE SEQUENCE [LARGE SCALE GENOMIC DNA]</scope>
</reference>
<feature type="compositionally biased region" description="Basic and acidic residues" evidence="1">
    <location>
        <begin position="219"/>
        <end position="229"/>
    </location>
</feature>
<feature type="compositionally biased region" description="Polar residues" evidence="1">
    <location>
        <begin position="294"/>
        <end position="306"/>
    </location>
</feature>
<organism evidence="3 4">
    <name type="scientific">Ensete ventricosum</name>
    <name type="common">Abyssinian banana</name>
    <name type="synonym">Musa ensete</name>
    <dbReference type="NCBI Taxonomy" id="4639"/>
    <lineage>
        <taxon>Eukaryota</taxon>
        <taxon>Viridiplantae</taxon>
        <taxon>Streptophyta</taxon>
        <taxon>Embryophyta</taxon>
        <taxon>Tracheophyta</taxon>
        <taxon>Spermatophyta</taxon>
        <taxon>Magnoliopsida</taxon>
        <taxon>Liliopsida</taxon>
        <taxon>Zingiberales</taxon>
        <taxon>Musaceae</taxon>
        <taxon>Ensete</taxon>
    </lineage>
</organism>
<feature type="compositionally biased region" description="Gly residues" evidence="1">
    <location>
        <begin position="230"/>
        <end position="244"/>
    </location>
</feature>
<accession>A0A427A4S9</accession>
<keyword evidence="2" id="KW-0732">Signal</keyword>
<evidence type="ECO:0000313" key="4">
    <source>
        <dbReference type="Proteomes" id="UP000287651"/>
    </source>
</evidence>
<name>A0A427A4S9_ENSVE</name>
<feature type="compositionally biased region" description="Polar residues" evidence="1">
    <location>
        <begin position="82"/>
        <end position="93"/>
    </location>
</feature>
<feature type="chain" id="PRO_5019173154" description="Secreted protein" evidence="2">
    <location>
        <begin position="22"/>
        <end position="306"/>
    </location>
</feature>
<sequence>MVGILLLLLLLTIAYHRVVDGHGSGILDVDAVGVGAEGRRVYGQSFDVYVLAGVELDVELRAVLDAQVSHGEIAAHEEPDQLNPQQEKNASSSTRCSVTKLLDLITHHRAIARSREAPPVFSVAFDGSFASQSHPFQLVEHKPLVFAVGFRPAFGSVGWHDDSDYLENKSRLARAGEDGGSDHENAIRRHKQSGRFDGTSSPPRRPERFGVVGDAVADGTERSDIEGARVRGGVGGSGGSGSTGGRWVSRGVHRGLQSMTSISSASMTLLPLVKVSSSERPTRTQRQERGGNAENKQCTRNSHPRL</sequence>
<dbReference type="Proteomes" id="UP000287651">
    <property type="component" value="Unassembled WGS sequence"/>
</dbReference>
<feature type="compositionally biased region" description="Basic and acidic residues" evidence="1">
    <location>
        <begin position="280"/>
        <end position="291"/>
    </location>
</feature>
<evidence type="ECO:0000256" key="2">
    <source>
        <dbReference type="SAM" id="SignalP"/>
    </source>
</evidence>